<dbReference type="WBParaSite" id="SBAD_0000602901-mRNA-1">
    <property type="protein sequence ID" value="SBAD_0000602901-mRNA-1"/>
    <property type="gene ID" value="SBAD_0000602901"/>
</dbReference>
<dbReference type="Pfam" id="PF00090">
    <property type="entry name" value="TSP_1"/>
    <property type="match status" value="6"/>
</dbReference>
<proteinExistence type="predicted"/>
<dbReference type="Pfam" id="PF25379">
    <property type="entry name" value="Adt-1"/>
    <property type="match status" value="1"/>
</dbReference>
<evidence type="ECO:0000313" key="12">
    <source>
        <dbReference type="WBParaSite" id="SBAD_0000602901-mRNA-1"/>
    </source>
</evidence>
<feature type="domain" description="Adt-1/2-like" evidence="9">
    <location>
        <begin position="277"/>
        <end position="322"/>
    </location>
</feature>
<organism evidence="12">
    <name type="scientific">Soboliphyme baturini</name>
    <dbReference type="NCBI Taxonomy" id="241478"/>
    <lineage>
        <taxon>Eukaryota</taxon>
        <taxon>Metazoa</taxon>
        <taxon>Ecdysozoa</taxon>
        <taxon>Nematoda</taxon>
        <taxon>Enoplea</taxon>
        <taxon>Dorylaimia</taxon>
        <taxon>Dioctophymatida</taxon>
        <taxon>Dioctophymatoidea</taxon>
        <taxon>Soboliphymatidae</taxon>
        <taxon>Soboliphyme</taxon>
    </lineage>
</organism>
<dbReference type="GO" id="GO:0006508">
    <property type="term" value="P:proteolysis"/>
    <property type="evidence" value="ECO:0007669"/>
    <property type="project" value="TreeGrafter"/>
</dbReference>
<dbReference type="Proteomes" id="UP000270296">
    <property type="component" value="Unassembled WGS sequence"/>
</dbReference>
<dbReference type="PROSITE" id="PS50092">
    <property type="entry name" value="TSP1"/>
    <property type="match status" value="6"/>
</dbReference>
<dbReference type="SUPFAM" id="SSF82895">
    <property type="entry name" value="TSP-1 type 1 repeat"/>
    <property type="match status" value="5"/>
</dbReference>
<dbReference type="InterPro" id="IPR000884">
    <property type="entry name" value="TSP1_rpt"/>
</dbReference>
<dbReference type="GO" id="GO:0004222">
    <property type="term" value="F:metalloendopeptidase activity"/>
    <property type="evidence" value="ECO:0007669"/>
    <property type="project" value="TreeGrafter"/>
</dbReference>
<keyword evidence="2" id="KW-0964">Secreted</keyword>
<evidence type="ECO:0000256" key="6">
    <source>
        <dbReference type="ARBA" id="ARBA00023157"/>
    </source>
</evidence>
<dbReference type="GO" id="GO:0046872">
    <property type="term" value="F:metal ion binding"/>
    <property type="evidence" value="ECO:0007669"/>
    <property type="project" value="UniProtKB-KW"/>
</dbReference>
<dbReference type="Gene3D" id="3.40.1620.60">
    <property type="match status" value="1"/>
</dbReference>
<protein>
    <submittedName>
        <fullName evidence="12">ADAM_CR_2 domain-containing protein</fullName>
    </submittedName>
</protein>
<reference evidence="10 11" key="2">
    <citation type="submission" date="2018-11" db="EMBL/GenBank/DDBJ databases">
        <authorList>
            <consortium name="Pathogen Informatics"/>
        </authorList>
    </citation>
    <scope>NUCLEOTIDE SEQUENCE [LARGE SCALE GENOMIC DNA]</scope>
</reference>
<evidence type="ECO:0000259" key="8">
    <source>
        <dbReference type="Pfam" id="PF17771"/>
    </source>
</evidence>
<evidence type="ECO:0000259" key="9">
    <source>
        <dbReference type="Pfam" id="PF25379"/>
    </source>
</evidence>
<keyword evidence="3" id="KW-0479">Metal-binding</keyword>
<dbReference type="EMBL" id="UZAM01009256">
    <property type="protein sequence ID" value="VDP08335.1"/>
    <property type="molecule type" value="Genomic_DNA"/>
</dbReference>
<dbReference type="AlphaFoldDB" id="A0A183IQA2"/>
<dbReference type="SMART" id="SM00209">
    <property type="entry name" value="TSP1"/>
    <property type="match status" value="6"/>
</dbReference>
<evidence type="ECO:0000256" key="2">
    <source>
        <dbReference type="ARBA" id="ARBA00022525"/>
    </source>
</evidence>
<keyword evidence="6" id="KW-1015">Disulfide bond</keyword>
<evidence type="ECO:0000256" key="4">
    <source>
        <dbReference type="ARBA" id="ARBA00022801"/>
    </source>
</evidence>
<dbReference type="Gene3D" id="2.20.100.10">
    <property type="entry name" value="Thrombospondin type-1 (TSP1) repeat"/>
    <property type="match status" value="6"/>
</dbReference>
<dbReference type="PANTHER" id="PTHR13723:SF315">
    <property type="entry name" value="NO LONG NERVE CORD, ISOFORM C"/>
    <property type="match status" value="1"/>
</dbReference>
<evidence type="ECO:0000256" key="1">
    <source>
        <dbReference type="ARBA" id="ARBA00004613"/>
    </source>
</evidence>
<keyword evidence="7" id="KW-0325">Glycoprotein</keyword>
<keyword evidence="11" id="KW-1185">Reference proteome</keyword>
<name>A0A183IQA2_9BILA</name>
<evidence type="ECO:0000256" key="7">
    <source>
        <dbReference type="ARBA" id="ARBA00023180"/>
    </source>
</evidence>
<feature type="domain" description="ADAMTS cysteine-rich" evidence="8">
    <location>
        <begin position="34"/>
        <end position="83"/>
    </location>
</feature>
<dbReference type="InterPro" id="IPR041645">
    <property type="entry name" value="ADAMTS_CR_2"/>
</dbReference>
<keyword evidence="5" id="KW-0862">Zinc</keyword>
<dbReference type="InterPro" id="IPR036383">
    <property type="entry name" value="TSP1_rpt_sf"/>
</dbReference>
<dbReference type="OrthoDB" id="10035764at2759"/>
<dbReference type="InterPro" id="IPR057401">
    <property type="entry name" value="Adt-1/2-like_dom"/>
</dbReference>
<evidence type="ECO:0000313" key="10">
    <source>
        <dbReference type="EMBL" id="VDP08335.1"/>
    </source>
</evidence>
<dbReference type="InterPro" id="IPR050439">
    <property type="entry name" value="ADAMTS_ADAMTS-like"/>
</dbReference>
<gene>
    <name evidence="10" type="ORF">SBAD_LOCUS5799</name>
</gene>
<reference evidence="12" key="1">
    <citation type="submission" date="2016-06" db="UniProtKB">
        <authorList>
            <consortium name="WormBaseParasite"/>
        </authorList>
    </citation>
    <scope>IDENTIFICATION</scope>
</reference>
<evidence type="ECO:0000313" key="11">
    <source>
        <dbReference type="Proteomes" id="UP000270296"/>
    </source>
</evidence>
<dbReference type="GO" id="GO:0005576">
    <property type="term" value="C:extracellular region"/>
    <property type="evidence" value="ECO:0007669"/>
    <property type="project" value="UniProtKB-SubCell"/>
</dbReference>
<comment type="subcellular location">
    <subcellularLocation>
        <location evidence="1">Secreted</location>
    </subcellularLocation>
</comment>
<evidence type="ECO:0000256" key="5">
    <source>
        <dbReference type="ARBA" id="ARBA00022833"/>
    </source>
</evidence>
<dbReference type="PANTHER" id="PTHR13723">
    <property type="entry name" value="ADAMTS A DISINTEGRIN AND METALLOPROTEASE WITH THROMBOSPONDIN MOTIFS PROTEASE"/>
    <property type="match status" value="1"/>
</dbReference>
<dbReference type="Pfam" id="PF17771">
    <property type="entry name" value="ADAMTS_CR_2"/>
    <property type="match status" value="1"/>
</dbReference>
<evidence type="ECO:0000256" key="3">
    <source>
        <dbReference type="ARBA" id="ARBA00022723"/>
    </source>
</evidence>
<accession>A0A183IQA2</accession>
<dbReference type="GO" id="GO:0031012">
    <property type="term" value="C:extracellular matrix"/>
    <property type="evidence" value="ECO:0007669"/>
    <property type="project" value="TreeGrafter"/>
</dbReference>
<keyword evidence="4" id="KW-0378">Hydrolase</keyword>
<dbReference type="GO" id="GO:0030198">
    <property type="term" value="P:extracellular matrix organization"/>
    <property type="evidence" value="ECO:0007669"/>
    <property type="project" value="TreeGrafter"/>
</dbReference>
<sequence>MPILISHGTYRVFGFAPSNCLMDSAKIDENVARNKFAHSDNRFQELCYVLWCSNGGATLSTAHPALEGTWCGGKNWCINGACVPWPANDPPKAVNGQWSEWTRPKLALCSECKTRNGVKVRKETRRCISPAPNNGGKDCAGLSIRALICDGRPECHDLDRKDYADGVCNSIKNDPVNPDLKLTGENYQRNYVVFLSSWNAELHKWSNRLLGAKRRIIISCMQIHVPDRLAQFMQNIKIMKVLRSAMRAIRKQRFLKRLDKLRHEIDKRSHNFKTLDPSWPCKLWCRIKGAEMIRNKGFYPDGVPCGVDEYCVEGRCLKLGCNGTALVDNADRDCPNEGSHYSLNTGPASVYACSNAFQEILAGAFGRSGRAAVIKSGRSGGGQECVGSDSERAKCGKTECPKWSTWGEWGDCSSTCGQGYRLRSRECSVPPKCEGSSIDTEECNGNQCTQWNSWSRWSSCSQSCNTGFRKRSRKCPVAGSCLGAADEAELCNSAPCHSDYEWTAWSTCSSKCGPGIRNRTRKCKERSGRRCTRGSALDREEMSCNLGPCPTWSPWSTWSECTNTCGLGRKVRRRNCSSSTDRCTGEAEEHEGCVQKACDNRSFVHEYSWSEWGLCSATCGAGIRSRRRKCKFESECSGSYVEYTGCFIEPCQTDQWETWEVWSDCSKPCNGGFRQR</sequence>